<gene>
    <name evidence="1" type="ORF">FPI86_22650</name>
</gene>
<evidence type="ECO:0000313" key="1">
    <source>
        <dbReference type="EMBL" id="NDR87143.1"/>
    </source>
</evidence>
<comment type="caution">
    <text evidence="1">The sequence shown here is derived from an EMBL/GenBank/DDBJ whole genome shotgun (WGS) entry which is preliminary data.</text>
</comment>
<organism evidence="1">
    <name type="scientific">Klebsiella pneumoniae</name>
    <dbReference type="NCBI Taxonomy" id="573"/>
    <lineage>
        <taxon>Bacteria</taxon>
        <taxon>Pseudomonadati</taxon>
        <taxon>Pseudomonadota</taxon>
        <taxon>Gammaproteobacteria</taxon>
        <taxon>Enterobacterales</taxon>
        <taxon>Enterobacteriaceae</taxon>
        <taxon>Klebsiella/Raoultella group</taxon>
        <taxon>Klebsiella</taxon>
        <taxon>Klebsiella pneumoniae complex</taxon>
    </lineage>
</organism>
<sequence>MTAEKKSQPDASPKKEVKLKTCFIIMPIADHPDYEPDHFKRVYEYLIKPACIAAGYEPYRADDSKASHMIMFDILKKIMDCDMAICDLSSKNANVFYELGLRQAFNKKTILITDGREKPPFDIAGFRYVQYTSTLRVDSVNSEIISISKMLHETENAPEDDVNSIVKLLQIQPAKVDSIDLNKEESLIYGMLLNLQKEISGLKSDNHRDKSYWSNLLFSPPGKDNTRSSLYKLSKKEFSGLSFSQIQKIFPNLLHDLDFIYNDEDIGKLTRINDNGAFFNFNGDSIQFPIDEEILDNIIVK</sequence>
<protein>
    <recommendedName>
        <fullName evidence="2">Nucleoside 2-deoxyribosyltransferase</fullName>
    </recommendedName>
</protein>
<proteinExistence type="predicted"/>
<dbReference type="EMBL" id="VLSS01000034">
    <property type="protein sequence ID" value="NDR87143.1"/>
    <property type="molecule type" value="Genomic_DNA"/>
</dbReference>
<accession>A0A6B2JAF1</accession>
<reference evidence="1" key="1">
    <citation type="journal article" date="2020" name="Int. J. Nanomedicine">
        <title>Consequences Of Long-Term Bacteria's Exposure To Silver Nanoformulations With Different PhysicoChemical Properties.</title>
        <authorList>
            <person name="Kedziora A."/>
            <person name="Wernecki M."/>
            <person name="Korzekwa K."/>
            <person name="Speruda M."/>
            <person name="Gerasymchuk Y."/>
            <person name="Lukowiak A."/>
            <person name="Bugla-Ploskonska G."/>
        </authorList>
    </citation>
    <scope>NUCLEOTIDE SEQUENCE</scope>
    <source>
        <strain evidence="1">626 S7</strain>
    </source>
</reference>
<dbReference type="Gene3D" id="3.40.50.450">
    <property type="match status" value="1"/>
</dbReference>
<dbReference type="RefSeq" id="WP_032413067.1">
    <property type="nucleotide sequence ID" value="NZ_FLHU01000001.1"/>
</dbReference>
<evidence type="ECO:0008006" key="2">
    <source>
        <dbReference type="Google" id="ProtNLM"/>
    </source>
</evidence>
<dbReference type="AlphaFoldDB" id="A0A6B2JAF1"/>
<dbReference type="SUPFAM" id="SSF52309">
    <property type="entry name" value="N-(deoxy)ribosyltransferase-like"/>
    <property type="match status" value="1"/>
</dbReference>
<name>A0A6B2JAF1_KLEPN</name>